<keyword evidence="2" id="KW-0723">Serine/threonine-protein kinase</keyword>
<keyword evidence="5" id="KW-0418">Kinase</keyword>
<proteinExistence type="predicted"/>
<dbReference type="SMART" id="SM00220">
    <property type="entry name" value="S_TKc"/>
    <property type="match status" value="1"/>
</dbReference>
<evidence type="ECO:0000256" key="3">
    <source>
        <dbReference type="ARBA" id="ARBA00022679"/>
    </source>
</evidence>
<gene>
    <name evidence="10" type="ORF">INT43_001085</name>
</gene>
<dbReference type="PROSITE" id="PS00108">
    <property type="entry name" value="PROTEIN_KINASE_ST"/>
    <property type="match status" value="1"/>
</dbReference>
<evidence type="ECO:0000259" key="9">
    <source>
        <dbReference type="PROSITE" id="PS50011"/>
    </source>
</evidence>
<keyword evidence="4" id="KW-0547">Nucleotide-binding</keyword>
<protein>
    <recommendedName>
        <fullName evidence="1">non-specific serine/threonine protein kinase</fullName>
        <ecNumber evidence="1">2.7.11.1</ecNumber>
    </recommendedName>
</protein>
<dbReference type="EMBL" id="JAEPQZ010000011">
    <property type="protein sequence ID" value="KAG2175438.1"/>
    <property type="molecule type" value="Genomic_DNA"/>
</dbReference>
<dbReference type="PROSITE" id="PS50011">
    <property type="entry name" value="PROTEIN_KINASE_DOM"/>
    <property type="match status" value="1"/>
</dbReference>
<dbReference type="GO" id="GO:0005737">
    <property type="term" value="C:cytoplasm"/>
    <property type="evidence" value="ECO:0007669"/>
    <property type="project" value="TreeGrafter"/>
</dbReference>
<evidence type="ECO:0000256" key="8">
    <source>
        <dbReference type="ARBA" id="ARBA00048679"/>
    </source>
</evidence>
<dbReference type="EC" id="2.7.11.1" evidence="1"/>
<keyword evidence="3" id="KW-0808">Transferase</keyword>
<evidence type="ECO:0000256" key="6">
    <source>
        <dbReference type="ARBA" id="ARBA00022840"/>
    </source>
</evidence>
<name>A0A8H7PKB4_MORIS</name>
<evidence type="ECO:0000256" key="4">
    <source>
        <dbReference type="ARBA" id="ARBA00022741"/>
    </source>
</evidence>
<evidence type="ECO:0000256" key="5">
    <source>
        <dbReference type="ARBA" id="ARBA00022777"/>
    </source>
</evidence>
<evidence type="ECO:0000256" key="7">
    <source>
        <dbReference type="ARBA" id="ARBA00047899"/>
    </source>
</evidence>
<evidence type="ECO:0000313" key="11">
    <source>
        <dbReference type="Proteomes" id="UP000654370"/>
    </source>
</evidence>
<feature type="domain" description="Protein kinase" evidence="9">
    <location>
        <begin position="17"/>
        <end position="299"/>
    </location>
</feature>
<dbReference type="AlphaFoldDB" id="A0A8H7PKB4"/>
<dbReference type="Pfam" id="PF00069">
    <property type="entry name" value="Pkinase"/>
    <property type="match status" value="1"/>
</dbReference>
<dbReference type="InterPro" id="IPR000719">
    <property type="entry name" value="Prot_kinase_dom"/>
</dbReference>
<keyword evidence="6" id="KW-0067">ATP-binding</keyword>
<comment type="caution">
    <text evidence="10">The sequence shown here is derived from an EMBL/GenBank/DDBJ whole genome shotgun (WGS) entry which is preliminary data.</text>
</comment>
<dbReference type="PANTHER" id="PTHR22967:SF57">
    <property type="entry name" value="AUXILIN, ISOFORM A-RELATED"/>
    <property type="match status" value="1"/>
</dbReference>
<comment type="catalytic activity">
    <reaction evidence="8">
        <text>L-seryl-[protein] + ATP = O-phospho-L-seryl-[protein] + ADP + H(+)</text>
        <dbReference type="Rhea" id="RHEA:17989"/>
        <dbReference type="Rhea" id="RHEA-COMP:9863"/>
        <dbReference type="Rhea" id="RHEA-COMP:11604"/>
        <dbReference type="ChEBI" id="CHEBI:15378"/>
        <dbReference type="ChEBI" id="CHEBI:29999"/>
        <dbReference type="ChEBI" id="CHEBI:30616"/>
        <dbReference type="ChEBI" id="CHEBI:83421"/>
        <dbReference type="ChEBI" id="CHEBI:456216"/>
        <dbReference type="EC" id="2.7.11.1"/>
    </reaction>
</comment>
<organism evidence="10 11">
    <name type="scientific">Mortierella isabellina</name>
    <name type="common">Filamentous fungus</name>
    <name type="synonym">Umbelopsis isabellina</name>
    <dbReference type="NCBI Taxonomy" id="91625"/>
    <lineage>
        <taxon>Eukaryota</taxon>
        <taxon>Fungi</taxon>
        <taxon>Fungi incertae sedis</taxon>
        <taxon>Mucoromycota</taxon>
        <taxon>Mucoromycotina</taxon>
        <taxon>Umbelopsidomycetes</taxon>
        <taxon>Umbelopsidales</taxon>
        <taxon>Umbelopsidaceae</taxon>
        <taxon>Umbelopsis</taxon>
    </lineage>
</organism>
<dbReference type="OrthoDB" id="2018507at2759"/>
<dbReference type="Proteomes" id="UP000654370">
    <property type="component" value="Unassembled WGS sequence"/>
</dbReference>
<reference evidence="10" key="1">
    <citation type="submission" date="2020-12" db="EMBL/GenBank/DDBJ databases">
        <title>Metabolic potential, ecology and presence of endohyphal bacteria is reflected in genomic diversity of Mucoromycotina.</title>
        <authorList>
            <person name="Muszewska A."/>
            <person name="Okrasinska A."/>
            <person name="Steczkiewicz K."/>
            <person name="Drgas O."/>
            <person name="Orlowska M."/>
            <person name="Perlinska-Lenart U."/>
            <person name="Aleksandrzak-Piekarczyk T."/>
            <person name="Szatraj K."/>
            <person name="Zielenkiewicz U."/>
            <person name="Pilsyk S."/>
            <person name="Malc E."/>
            <person name="Mieczkowski P."/>
            <person name="Kruszewska J.S."/>
            <person name="Biernat P."/>
            <person name="Pawlowska J."/>
        </authorList>
    </citation>
    <scope>NUCLEOTIDE SEQUENCE</scope>
    <source>
        <strain evidence="10">WA0000067209</strain>
    </source>
</reference>
<accession>A0A8H7PKB4</accession>
<comment type="catalytic activity">
    <reaction evidence="7">
        <text>L-threonyl-[protein] + ATP = O-phospho-L-threonyl-[protein] + ADP + H(+)</text>
        <dbReference type="Rhea" id="RHEA:46608"/>
        <dbReference type="Rhea" id="RHEA-COMP:11060"/>
        <dbReference type="Rhea" id="RHEA-COMP:11605"/>
        <dbReference type="ChEBI" id="CHEBI:15378"/>
        <dbReference type="ChEBI" id="CHEBI:30013"/>
        <dbReference type="ChEBI" id="CHEBI:30616"/>
        <dbReference type="ChEBI" id="CHEBI:61977"/>
        <dbReference type="ChEBI" id="CHEBI:456216"/>
        <dbReference type="EC" id="2.7.11.1"/>
    </reaction>
</comment>
<dbReference type="GO" id="GO:0004674">
    <property type="term" value="F:protein serine/threonine kinase activity"/>
    <property type="evidence" value="ECO:0007669"/>
    <property type="project" value="UniProtKB-KW"/>
</dbReference>
<dbReference type="PANTHER" id="PTHR22967">
    <property type="entry name" value="SERINE/THREONINE PROTEIN KINASE"/>
    <property type="match status" value="1"/>
</dbReference>
<dbReference type="SUPFAM" id="SSF56112">
    <property type="entry name" value="Protein kinase-like (PK-like)"/>
    <property type="match status" value="1"/>
</dbReference>
<dbReference type="InterPro" id="IPR011009">
    <property type="entry name" value="Kinase-like_dom_sf"/>
</dbReference>
<dbReference type="GO" id="GO:0000147">
    <property type="term" value="P:actin cortical patch assembly"/>
    <property type="evidence" value="ECO:0007669"/>
    <property type="project" value="TreeGrafter"/>
</dbReference>
<sequence length="317" mass="36304">MLALPAGKVVQVDDISVVIVRFLAEGGFSHVYLVDLEIEDQNIKTRQAVLKQIHLKDALALEKAKNEIDVMKQLTGHKNIIEYFASQIIELEDGNPYNYEVLILMEYGSGGEVVDMMNKRMNNRMKEHEILDIFADVCEAVLWMHSSKPPILHRDLKVENLLVSEQGVYKLCDFGSATTLSSLDSIIVEGKIEALAEDINRQTTLQYRAPELVDVSRRMLISEKIDVWALGILLYKLCYYITPFEENSEANILQVSYTFPKIPHYSPYLQQLISSILRANPDDRPNVEQLKKRVDEMRISPPVPAKKKRKFFGFSWS</sequence>
<keyword evidence="11" id="KW-1185">Reference proteome</keyword>
<dbReference type="GO" id="GO:0005524">
    <property type="term" value="F:ATP binding"/>
    <property type="evidence" value="ECO:0007669"/>
    <property type="project" value="UniProtKB-KW"/>
</dbReference>
<dbReference type="Gene3D" id="1.10.510.10">
    <property type="entry name" value="Transferase(Phosphotransferase) domain 1"/>
    <property type="match status" value="1"/>
</dbReference>
<dbReference type="GO" id="GO:0007015">
    <property type="term" value="P:actin filament organization"/>
    <property type="evidence" value="ECO:0007669"/>
    <property type="project" value="TreeGrafter"/>
</dbReference>
<evidence type="ECO:0000313" key="10">
    <source>
        <dbReference type="EMBL" id="KAG2175438.1"/>
    </source>
</evidence>
<dbReference type="InterPro" id="IPR008271">
    <property type="entry name" value="Ser/Thr_kinase_AS"/>
</dbReference>
<evidence type="ECO:0000256" key="1">
    <source>
        <dbReference type="ARBA" id="ARBA00012513"/>
    </source>
</evidence>
<evidence type="ECO:0000256" key="2">
    <source>
        <dbReference type="ARBA" id="ARBA00022527"/>
    </source>
</evidence>